<keyword evidence="1" id="KW-1133">Transmembrane helix</keyword>
<sequence length="220" mass="24996">MAVCSCSSLAVVSANSAPRIGNKALEPTSRVSIQRNATSFGLKLHKISTRSGTKLHAGLTQVEPDLEEDPVDRWETNSISPEDFEYGIYDGHHTYFEADKDPRSTWEILVEEYNGVGPPTGFQGLMAWLFLPAVFASMYYDLPGDYMFIGAAIFIIVFSIIEMNKPDYPHNFEPQIYLMERGARDKLISDYNTMEIWDFNEKYGEIWDFTVPHDDIIDAM</sequence>
<evidence type="ECO:0000256" key="1">
    <source>
        <dbReference type="SAM" id="Phobius"/>
    </source>
</evidence>
<proteinExistence type="evidence at transcript level"/>
<feature type="transmembrane region" description="Helical" evidence="1">
    <location>
        <begin position="146"/>
        <end position="163"/>
    </location>
</feature>
<organism evidence="2">
    <name type="scientific">Erodium trifolium</name>
    <dbReference type="NCBI Taxonomy" id="337410"/>
    <lineage>
        <taxon>Eukaryota</taxon>
        <taxon>Viridiplantae</taxon>
        <taxon>Streptophyta</taxon>
        <taxon>Embryophyta</taxon>
        <taxon>Tracheophyta</taxon>
        <taxon>Spermatophyta</taxon>
        <taxon>Magnoliopsida</taxon>
        <taxon>eudicotyledons</taxon>
        <taxon>Gunneridae</taxon>
        <taxon>Pentapetalae</taxon>
        <taxon>rosids</taxon>
        <taxon>malvids</taxon>
        <taxon>Geraniales</taxon>
        <taxon>Geraniaceae</taxon>
        <taxon>Erodium</taxon>
    </lineage>
</organism>
<accession>A0A0F7GZE7</accession>
<dbReference type="PANTHER" id="PTHR36399">
    <property type="entry name" value="PHOTOSYNTHETIC NDH SUBUNIT OF SUBCOMPLEX B 5, CHLOROPLASTIC"/>
    <property type="match status" value="1"/>
</dbReference>
<keyword evidence="1" id="KW-0812">Transmembrane</keyword>
<dbReference type="EMBL" id="KM584447">
    <property type="protein sequence ID" value="AKG62547.1"/>
    <property type="molecule type" value="mRNA"/>
</dbReference>
<dbReference type="PANTHER" id="PTHR36399:SF1">
    <property type="entry name" value="PHOTOSYNTHETIC NDH SUBUNIT OF SUBCOMPLEX B 5, CHLOROPLASTIC"/>
    <property type="match status" value="1"/>
</dbReference>
<keyword evidence="1" id="KW-0472">Membrane</keyword>
<dbReference type="GO" id="GO:0006979">
    <property type="term" value="P:response to oxidative stress"/>
    <property type="evidence" value="ECO:0007669"/>
    <property type="project" value="InterPro"/>
</dbReference>
<name>A0A0F7GZE7_9ROSI</name>
<gene>
    <name evidence="2" type="primary">PnsB5</name>
</gene>
<dbReference type="GO" id="GO:0009507">
    <property type="term" value="C:chloroplast"/>
    <property type="evidence" value="ECO:0007669"/>
    <property type="project" value="InterPro"/>
</dbReference>
<reference evidence="2" key="1">
    <citation type="journal article" date="2015" name="BMC Plant Biol.">
        <title>NDH expression marks major transitions in plant evolution and reveals coordinate intracellular gene loss.</title>
        <authorList>
            <person name="Ruhlman T.A."/>
            <person name="Chang W.J."/>
            <person name="Chen J.J."/>
            <person name="Huang Y.T."/>
            <person name="Chan M.T."/>
            <person name="Zhang J."/>
            <person name="Liao D.C."/>
            <person name="Blazier J.C."/>
            <person name="Jin X."/>
            <person name="Shih M.C."/>
            <person name="Jansen R.K."/>
            <person name="Lin C.S."/>
        </authorList>
    </citation>
    <scope>NUCLEOTIDE SEQUENCE</scope>
</reference>
<evidence type="ECO:0000313" key="2">
    <source>
        <dbReference type="EMBL" id="AKG62547.1"/>
    </source>
</evidence>
<dbReference type="InterPro" id="IPR034569">
    <property type="entry name" value="PNSB5"/>
</dbReference>
<protein>
    <submittedName>
        <fullName evidence="2">NAD(P)H dehydrogenase 18</fullName>
    </submittedName>
</protein>
<dbReference type="AlphaFoldDB" id="A0A0F7GZE7"/>